<organism evidence="2 3">
    <name type="scientific">Aquipseudomonas alcaligenes</name>
    <name type="common">Pseudomonas alcaligenes</name>
    <dbReference type="NCBI Taxonomy" id="43263"/>
    <lineage>
        <taxon>Bacteria</taxon>
        <taxon>Pseudomonadati</taxon>
        <taxon>Pseudomonadota</taxon>
        <taxon>Gammaproteobacteria</taxon>
        <taxon>Pseudomonadales</taxon>
        <taxon>Pseudomonadaceae</taxon>
        <taxon>Aquipseudomonas</taxon>
    </lineage>
</organism>
<accession>A0A5C7W7E5</accession>
<dbReference type="PROSITE" id="PS51257">
    <property type="entry name" value="PROKAR_LIPOPROTEIN"/>
    <property type="match status" value="1"/>
</dbReference>
<keyword evidence="1" id="KW-0732">Signal</keyword>
<feature type="signal peptide" evidence="1">
    <location>
        <begin position="1"/>
        <end position="25"/>
    </location>
</feature>
<dbReference type="InterPro" id="IPR021488">
    <property type="entry name" value="DUF3142"/>
</dbReference>
<feature type="chain" id="PRO_5022968628" evidence="1">
    <location>
        <begin position="26"/>
        <end position="397"/>
    </location>
</feature>
<gene>
    <name evidence="2" type="ORF">E6Q69_08515</name>
</gene>
<dbReference type="Proteomes" id="UP000321110">
    <property type="component" value="Unassembled WGS sequence"/>
</dbReference>
<evidence type="ECO:0000313" key="3">
    <source>
        <dbReference type="Proteomes" id="UP000321110"/>
    </source>
</evidence>
<sequence>MLRRMLQRSYRPLIPLLLASLLGCAEESAPLDQQLYVWQRQWRPAHAEALAQSRADFSTLRVLALQAQPQAGWSRARIDAELLRRDARPLIAVVRLDGQLPQLDPAEIGQQLMALVRDWQTAGLRLSGLEIDHDCATSRLPAYVELLREVRRQLPAELRLSITALPAWLDSPALDELLTSVDSSVLQVHAVSDPQQGLFDPEQALDWAQRYGELSRKPFHLALPAYGVALTASGQVESEVTLRQAGPRRELRAEPQQVAALLEELQGALPAHLAGIIWFRLPLAGDRRAWPMNTLLAVVRGQALTPALGLQRQPRDGFSQLQLFNEGTLASPLPQRIELPAQACEAADAVGDYRLERQADRLLFIRRSEGRLDAGERRALGWARCAQIDQGGMHVQF</sequence>
<protein>
    <submittedName>
        <fullName evidence="2">DUF3142 domain-containing protein</fullName>
    </submittedName>
</protein>
<proteinExistence type="predicted"/>
<dbReference type="EMBL" id="SSFO01000142">
    <property type="protein sequence ID" value="TXI32622.1"/>
    <property type="molecule type" value="Genomic_DNA"/>
</dbReference>
<evidence type="ECO:0000313" key="2">
    <source>
        <dbReference type="EMBL" id="TXI32622.1"/>
    </source>
</evidence>
<evidence type="ECO:0000256" key="1">
    <source>
        <dbReference type="SAM" id="SignalP"/>
    </source>
</evidence>
<dbReference type="Pfam" id="PF11340">
    <property type="entry name" value="DUF3142"/>
    <property type="match status" value="1"/>
</dbReference>
<dbReference type="AlphaFoldDB" id="A0A5C7W7E5"/>
<name>A0A5C7W7E5_AQUAC</name>
<reference evidence="2 3" key="1">
    <citation type="submission" date="2018-09" db="EMBL/GenBank/DDBJ databases">
        <title>Metagenome Assembled Genomes from an Advanced Water Purification Facility.</title>
        <authorList>
            <person name="Stamps B.W."/>
            <person name="Spear J.R."/>
        </authorList>
    </citation>
    <scope>NUCLEOTIDE SEQUENCE [LARGE SCALE GENOMIC DNA]</scope>
    <source>
        <strain evidence="2">Bin_52_1</strain>
    </source>
</reference>
<comment type="caution">
    <text evidence="2">The sequence shown here is derived from an EMBL/GenBank/DDBJ whole genome shotgun (WGS) entry which is preliminary data.</text>
</comment>